<feature type="region of interest" description="Disordered" evidence="21">
    <location>
        <begin position="598"/>
        <end position="664"/>
    </location>
</feature>
<dbReference type="Gene3D" id="1.10.510.10">
    <property type="entry name" value="Transferase(Phosphotransferase) domain 1"/>
    <property type="match status" value="1"/>
</dbReference>
<dbReference type="GO" id="GO:0005730">
    <property type="term" value="C:nucleolus"/>
    <property type="evidence" value="ECO:0007669"/>
    <property type="project" value="UniProtKB-ARBA"/>
</dbReference>
<feature type="compositionally biased region" description="Low complexity" evidence="21">
    <location>
        <begin position="223"/>
        <end position="232"/>
    </location>
</feature>
<dbReference type="GO" id="GO:0017148">
    <property type="term" value="P:negative regulation of translation"/>
    <property type="evidence" value="ECO:0007669"/>
    <property type="project" value="UniProtKB-KW"/>
</dbReference>
<evidence type="ECO:0000256" key="18">
    <source>
        <dbReference type="ARBA" id="ARBA00048977"/>
    </source>
</evidence>
<dbReference type="Pfam" id="PF22949">
    <property type="entry name" value="HRI2_3H"/>
    <property type="match status" value="1"/>
</dbReference>
<keyword evidence="23" id="KW-0648">Protein biosynthesis</keyword>
<dbReference type="InterPro" id="IPR050339">
    <property type="entry name" value="CC_SR_Kinase"/>
</dbReference>
<keyword evidence="11" id="KW-0652">Protein synthesis inhibitor</keyword>
<keyword evidence="7 23" id="KW-0418">Kinase</keyword>
<organism evidence="23 24">
    <name type="scientific">Trichinella britovi</name>
    <name type="common">Parasitic roundworm</name>
    <dbReference type="NCBI Taxonomy" id="45882"/>
    <lineage>
        <taxon>Eukaryota</taxon>
        <taxon>Metazoa</taxon>
        <taxon>Ecdysozoa</taxon>
        <taxon>Nematoda</taxon>
        <taxon>Enoplea</taxon>
        <taxon>Dorylaimia</taxon>
        <taxon>Trichinellida</taxon>
        <taxon>Trichinellidae</taxon>
        <taxon>Trichinella</taxon>
    </lineage>
</organism>
<evidence type="ECO:0000313" key="24">
    <source>
        <dbReference type="Proteomes" id="UP000054653"/>
    </source>
</evidence>
<keyword evidence="24" id="KW-1185">Reference proteome</keyword>
<dbReference type="Pfam" id="PF05022">
    <property type="entry name" value="SRP40_C"/>
    <property type="match status" value="1"/>
</dbReference>
<dbReference type="Proteomes" id="UP000054653">
    <property type="component" value="Unassembled WGS sequence"/>
</dbReference>
<sequence length="1763" mass="194174">MERKVILTKQAFSSKQSRLARALLVQNFRQEEIDCDFIISNTLNMIGKIKEFKINDQSGVNNYVIARYIMMLNKGRKTFQLTFCVFFYGERICKVHSYCISFCCQIGISNIYQFYGRGIFRLNKFDFFKKIKGESSVCHKLVFDFLKKNFNEATALKIYGGSNKKLLKSNEPASDLETIVRNYLSADTIANKKRKLELNKGVGAQRVDADKSKEVAVRSKKASSSSDTSSDSSSDEECIVANKIVQSMKKATNAPYAAKVENNSSDDSDTESSDGEAASKKTAVQRVPSLPGALASKSPGMKETNKVLNGSSVKKVAALNVSKALLLKRQMMAKQGESSDSSSSDSSDDETTVNTTAALNQKGKINMIAKKAVSKADEESSSDESDVQTTPIKKAFVPLKKPENLKSTPNKEEVKKLNKQQPHQLVVGKFNKAATIQKAGKKVAASSDSSSSESSSSDEAAPLNKKSLNTVVQKKLPLHNKKDTSSSTDSSSSEDVETLKSVDQKAIALTSKTKAETDSSSESDSSSENPPPAKKQKQLNNRGIEPKHPPTVAGKNIFGKKEQSSDSDSTTSSSSEEEVELKKEVKMIPMISKIAALSSSAVQRAASSSESDTSTSSEDDLAAAKPITKKTTQSVVSSTLQNPKKTVRKSDTDTSDSSSSGDMDFIDQVTKDKAILSAAVFQTKKKLASVQKEEVSDSESKSSSDDSSSDDELVNSRSQGKAGILKKKASSSSGSSSTTSSEEEKAEKSKESKNKTTLLHLEKMNSLPTSAKVAPPAVKLTQVLMQKADDSSSSDDDVQENAKTTGKITAVAKGGGKSVPGLVNSKKRVRDDVSSSSDSDEEKLHESQAKKQKIQPSSLSSSHAQKKEETSDSSSTDSEKVELSNLKSKIITPMKHAKKNTNEKKMSSDSETSSSDEEETQAVKQQQQAAASSSSSVRKKEATSDSSTSSVDLELMNLSDLKLKTSTPKIMQMKPRPLLFAAQSSGEKSLLKGDDSGKVLKKKRPAASDETNKSFNKSQNDQSEKKKKKMNESGNTTNGKPSPFRRVSASKNDLDEPFRDNSFKSKYDEWGKKAYETFSTVKGKSFRKEKTKKKRGTYRGGRIDPNLISKVEEILNDPPLLERFDEPSPNCSPIPDALVQIAPKELGTVADGRWSEDHIKFVLIALVEMVCCLTESNPEKQKKLFCVLSQTLVELGLIPPLLISNELYSIRQQFFLSMAHLLEKAQCFLDPNKSIKMLENRSTSFPELGEKSVAALNENKNNIAISRYRIDFVEICQLGKGGFGQVVKALNKLDDQVYAVKKIEFSVLSPEQCLKLLGEVRFLARLNHPNVVRYHCAWLEFDPQAVESLPTSPESLKIRELQDVSPTTLTTNDDDNKRGTFSPTSSSLRLPRSRSSPEIVFASTSGQSFPPKLLENSPSQASCSLSSSSSSKSSSLSCSGSEMNFAKKLKKSKKIPKALKLYLQMELCSWTLKDWMDERNAAVKSNCCNLLYANYRKTKTSPFDLVNADVNEIILRQLVEAIQYIHSQNVMHRDLKPSNVFLSGQKPQVLLGDFGLACQFLSPEIWSEQENNNFTKVEQQPQPTKQHSKAIGTSLYASPEQLKLSTYDNKTDMYSFGIIVYEMYFPFQTAMERAVHIGRLRQQSIAEDFQQKWPAGIVSQLIQQQPALRPSAAELIRSGLFKSEQDTIHALREENAKLLRQLAMLEVRLQRCPLAILPEADVPALRNAVSIRPENIVQSIKAPNVRHTYAICRCAYKPTVIFF</sequence>
<keyword evidence="23" id="KW-0396">Initiation factor</keyword>
<feature type="compositionally biased region" description="Basic and acidic residues" evidence="21">
    <location>
        <begin position="691"/>
        <end position="704"/>
    </location>
</feature>
<feature type="compositionally biased region" description="Low complexity" evidence="21">
    <location>
        <begin position="1382"/>
        <end position="1394"/>
    </location>
</feature>
<evidence type="ECO:0000256" key="14">
    <source>
        <dbReference type="ARBA" id="ARBA00042456"/>
    </source>
</evidence>
<evidence type="ECO:0000259" key="22">
    <source>
        <dbReference type="PROSITE" id="PS50011"/>
    </source>
</evidence>
<feature type="region of interest" description="Disordered" evidence="21">
    <location>
        <begin position="255"/>
        <end position="313"/>
    </location>
</feature>
<name>A0A0V1D7A5_TRIBR</name>
<feature type="compositionally biased region" description="Basic and acidic residues" evidence="21">
    <location>
        <begin position="742"/>
        <end position="754"/>
    </location>
</feature>
<evidence type="ECO:0000256" key="10">
    <source>
        <dbReference type="ARBA" id="ARBA00023157"/>
    </source>
</evidence>
<dbReference type="EMBL" id="JYDI01000032">
    <property type="protein sequence ID" value="KRY57397.1"/>
    <property type="molecule type" value="Genomic_DNA"/>
</dbReference>
<keyword evidence="2" id="KW-0723">Serine/threonine-protein kinase</keyword>
<evidence type="ECO:0000256" key="12">
    <source>
        <dbReference type="ARBA" id="ARBA00037982"/>
    </source>
</evidence>
<feature type="compositionally biased region" description="Low complexity" evidence="21">
    <location>
        <begin position="629"/>
        <end position="639"/>
    </location>
</feature>
<dbReference type="STRING" id="45882.A0A0V1D7A5"/>
<keyword evidence="9" id="KW-0832">Ubl conjugation</keyword>
<reference evidence="23 24" key="1">
    <citation type="submission" date="2015-01" db="EMBL/GenBank/DDBJ databases">
        <title>Evolution of Trichinella species and genotypes.</title>
        <authorList>
            <person name="Korhonen P.K."/>
            <person name="Edoardo P."/>
            <person name="Giuseppe L.R."/>
            <person name="Gasser R.B."/>
        </authorList>
    </citation>
    <scope>NUCLEOTIDE SEQUENCE [LARGE SCALE GENOMIC DNA]</scope>
    <source>
        <strain evidence="23">ISS120</strain>
    </source>
</reference>
<dbReference type="Pfam" id="PF00069">
    <property type="entry name" value="Pkinase"/>
    <property type="match status" value="2"/>
</dbReference>
<evidence type="ECO:0000256" key="6">
    <source>
        <dbReference type="ARBA" id="ARBA00022741"/>
    </source>
</evidence>
<comment type="subunit">
    <text evidence="16">Synthesized in an inactive form that binds to the N-terminal domain of CDC37. Has to be associated with a multiprotein complex containing Hsp90, CDC37 and PPP5C for maturation and activation by autophosphorylation. The phosphatase PPP5C modulates this activation. Homodimer; homodimerizes in presence of heme, forming a disulfide-linked inactive homodimer. Interacts with DELE1; binds both to full-length DELE1 and processed form of DELE1 (S-DELE1) in response to stress, leading to activate its protein kinase activity and trigger the integrated stress response (ISR).</text>
</comment>
<evidence type="ECO:0000256" key="9">
    <source>
        <dbReference type="ARBA" id="ARBA00022843"/>
    </source>
</evidence>
<gene>
    <name evidence="23" type="primary">EIF2AK1</name>
    <name evidence="23" type="ORF">T03_10481</name>
</gene>
<dbReference type="GO" id="GO:0005524">
    <property type="term" value="F:ATP binding"/>
    <property type="evidence" value="ECO:0007669"/>
    <property type="project" value="UniProtKB-UniRule"/>
</dbReference>
<evidence type="ECO:0000256" key="1">
    <source>
        <dbReference type="ARBA" id="ARBA00012513"/>
    </source>
</evidence>
<dbReference type="GO" id="GO:0003743">
    <property type="term" value="F:translation initiation factor activity"/>
    <property type="evidence" value="ECO:0007669"/>
    <property type="project" value="UniProtKB-KW"/>
</dbReference>
<evidence type="ECO:0000256" key="20">
    <source>
        <dbReference type="SAM" id="Coils"/>
    </source>
</evidence>
<protein>
    <recommendedName>
        <fullName evidence="13">Eukaryotic translation initiation factor 2-alpha kinase 1</fullName>
        <ecNumber evidence="1">2.7.11.1</ecNumber>
    </recommendedName>
    <alternativeName>
        <fullName evidence="15">Heme-regulated eukaryotic initiation factor eIF-2-alpha kinase</fullName>
    </alternativeName>
    <alternativeName>
        <fullName evidence="14">Hemin-sensitive initiation factor 2-alpha kinase</fullName>
    </alternativeName>
</protein>
<evidence type="ECO:0000256" key="8">
    <source>
        <dbReference type="ARBA" id="ARBA00022840"/>
    </source>
</evidence>
<feature type="compositionally biased region" description="Low complexity" evidence="21">
    <location>
        <begin position="444"/>
        <end position="461"/>
    </location>
</feature>
<evidence type="ECO:0000256" key="21">
    <source>
        <dbReference type="SAM" id="MobiDB-lite"/>
    </source>
</evidence>
<dbReference type="OrthoDB" id="1405469at2759"/>
<keyword evidence="20" id="KW-0175">Coiled coil</keyword>
<dbReference type="InterPro" id="IPR054521">
    <property type="entry name" value="HRI2_3H"/>
</dbReference>
<feature type="compositionally biased region" description="Basic and acidic residues" evidence="21">
    <location>
        <begin position="989"/>
        <end position="998"/>
    </location>
</feature>
<dbReference type="PROSITE" id="PS00107">
    <property type="entry name" value="PROTEIN_KINASE_ATP"/>
    <property type="match status" value="1"/>
</dbReference>
<evidence type="ECO:0000256" key="11">
    <source>
        <dbReference type="ARBA" id="ARBA00023193"/>
    </source>
</evidence>
<evidence type="ECO:0000256" key="4">
    <source>
        <dbReference type="ARBA" id="ARBA00022679"/>
    </source>
</evidence>
<dbReference type="InterPro" id="IPR017441">
    <property type="entry name" value="Protein_kinase_ATP_BS"/>
</dbReference>
<dbReference type="InterPro" id="IPR011009">
    <property type="entry name" value="Kinase-like_dom_sf"/>
</dbReference>
<dbReference type="InterPro" id="IPR007718">
    <property type="entry name" value="Srp40_C"/>
</dbReference>
<feature type="compositionally biased region" description="Low complexity" evidence="21">
    <location>
        <begin position="598"/>
        <end position="616"/>
    </location>
</feature>
<feature type="binding site" evidence="19">
    <location>
        <position position="1302"/>
    </location>
    <ligand>
        <name>ATP</name>
        <dbReference type="ChEBI" id="CHEBI:30616"/>
    </ligand>
</feature>
<evidence type="ECO:0000256" key="19">
    <source>
        <dbReference type="PROSITE-ProRule" id="PRU10141"/>
    </source>
</evidence>
<dbReference type="SMART" id="SM00220">
    <property type="entry name" value="S_TKc"/>
    <property type="match status" value="1"/>
</dbReference>
<feature type="compositionally biased region" description="Low complexity" evidence="21">
    <location>
        <begin position="922"/>
        <end position="936"/>
    </location>
</feature>
<feature type="region of interest" description="Disordered" evidence="21">
    <location>
        <begin position="330"/>
        <end position="586"/>
    </location>
</feature>
<comment type="catalytic activity">
    <reaction evidence="18">
        <text>L-seryl-[protein] + ATP = O-phospho-L-seryl-[protein] + ADP + H(+)</text>
        <dbReference type="Rhea" id="RHEA:17989"/>
        <dbReference type="Rhea" id="RHEA-COMP:9863"/>
        <dbReference type="Rhea" id="RHEA-COMP:11604"/>
        <dbReference type="ChEBI" id="CHEBI:15378"/>
        <dbReference type="ChEBI" id="CHEBI:29999"/>
        <dbReference type="ChEBI" id="CHEBI:30616"/>
        <dbReference type="ChEBI" id="CHEBI:83421"/>
        <dbReference type="ChEBI" id="CHEBI:456216"/>
        <dbReference type="EC" id="2.7.11.1"/>
    </reaction>
    <physiologicalReaction direction="left-to-right" evidence="18">
        <dbReference type="Rhea" id="RHEA:17990"/>
    </physiologicalReaction>
</comment>
<accession>A0A0V1D7A5</accession>
<dbReference type="PROSITE" id="PS00108">
    <property type="entry name" value="PROTEIN_KINASE_ST"/>
    <property type="match status" value="1"/>
</dbReference>
<dbReference type="PANTHER" id="PTHR11042">
    <property type="entry name" value="EUKARYOTIC TRANSLATION INITIATION FACTOR 2-ALPHA KINASE EIF2-ALPHA KINASE -RELATED"/>
    <property type="match status" value="1"/>
</dbReference>
<feature type="region of interest" description="Disordered" evidence="21">
    <location>
        <begin position="687"/>
        <end position="1062"/>
    </location>
</feature>
<feature type="domain" description="Protein kinase" evidence="22">
    <location>
        <begin position="1272"/>
        <end position="1681"/>
    </location>
</feature>
<feature type="compositionally biased region" description="Polar residues" evidence="21">
    <location>
        <begin position="854"/>
        <end position="863"/>
    </location>
</feature>
<dbReference type="SUPFAM" id="SSF56112">
    <property type="entry name" value="Protein kinase-like (PK-like)"/>
    <property type="match status" value="1"/>
</dbReference>
<evidence type="ECO:0000256" key="7">
    <source>
        <dbReference type="ARBA" id="ARBA00022777"/>
    </source>
</evidence>
<keyword evidence="6 19" id="KW-0547">Nucleotide-binding</keyword>
<feature type="compositionally biased region" description="Basic and acidic residues" evidence="21">
    <location>
        <begin position="1052"/>
        <end position="1062"/>
    </location>
</feature>
<feature type="region of interest" description="Disordered" evidence="21">
    <location>
        <begin position="1360"/>
        <end position="1394"/>
    </location>
</feature>
<dbReference type="GO" id="GO:0004694">
    <property type="term" value="F:eukaryotic translation initiation factor 2alpha kinase activity"/>
    <property type="evidence" value="ECO:0007669"/>
    <property type="project" value="TreeGrafter"/>
</dbReference>
<dbReference type="GO" id="GO:0005737">
    <property type="term" value="C:cytoplasm"/>
    <property type="evidence" value="ECO:0007669"/>
    <property type="project" value="TreeGrafter"/>
</dbReference>
<evidence type="ECO:0000313" key="23">
    <source>
        <dbReference type="EMBL" id="KRY57397.1"/>
    </source>
</evidence>
<feature type="region of interest" description="Disordered" evidence="21">
    <location>
        <begin position="209"/>
        <end position="236"/>
    </location>
</feature>
<evidence type="ECO:0000256" key="5">
    <source>
        <dbReference type="ARBA" id="ARBA00022737"/>
    </source>
</evidence>
<evidence type="ECO:0000256" key="2">
    <source>
        <dbReference type="ARBA" id="ARBA00022527"/>
    </source>
</evidence>
<keyword evidence="8 19" id="KW-0067">ATP-binding</keyword>
<dbReference type="PROSITE" id="PS50011">
    <property type="entry name" value="PROTEIN_KINASE_DOM"/>
    <property type="match status" value="1"/>
</dbReference>
<feature type="compositionally biased region" description="Acidic residues" evidence="21">
    <location>
        <begin position="264"/>
        <end position="274"/>
    </location>
</feature>
<comment type="catalytic activity">
    <reaction evidence="17">
        <text>L-threonyl-[protein] + ATP = O-phospho-L-threonyl-[protein] + ADP + H(+)</text>
        <dbReference type="Rhea" id="RHEA:46608"/>
        <dbReference type="Rhea" id="RHEA-COMP:11060"/>
        <dbReference type="Rhea" id="RHEA-COMP:11605"/>
        <dbReference type="ChEBI" id="CHEBI:15378"/>
        <dbReference type="ChEBI" id="CHEBI:30013"/>
        <dbReference type="ChEBI" id="CHEBI:30616"/>
        <dbReference type="ChEBI" id="CHEBI:61977"/>
        <dbReference type="ChEBI" id="CHEBI:456216"/>
        <dbReference type="EC" id="2.7.11.1"/>
    </reaction>
    <physiologicalReaction direction="left-to-right" evidence="17">
        <dbReference type="Rhea" id="RHEA:46609"/>
    </physiologicalReaction>
</comment>
<feature type="compositionally biased region" description="Basic and acidic residues" evidence="21">
    <location>
        <begin position="400"/>
        <end position="416"/>
    </location>
</feature>
<keyword evidence="3" id="KW-0597">Phosphoprotein</keyword>
<dbReference type="InterPro" id="IPR008271">
    <property type="entry name" value="Ser/Thr_kinase_AS"/>
</dbReference>
<evidence type="ECO:0000256" key="15">
    <source>
        <dbReference type="ARBA" id="ARBA00042914"/>
    </source>
</evidence>
<proteinExistence type="inferred from homology"/>
<dbReference type="InterPro" id="IPR000719">
    <property type="entry name" value="Prot_kinase_dom"/>
</dbReference>
<comment type="similarity">
    <text evidence="12">Belongs to the protein kinase superfamily. Ser/Thr protein kinase family. GCN2 subfamily.</text>
</comment>
<feature type="compositionally biased region" description="Low complexity" evidence="21">
    <location>
        <begin position="518"/>
        <end position="528"/>
    </location>
</feature>
<evidence type="ECO:0000256" key="13">
    <source>
        <dbReference type="ARBA" id="ARBA00040433"/>
    </source>
</evidence>
<evidence type="ECO:0000256" key="3">
    <source>
        <dbReference type="ARBA" id="ARBA00022553"/>
    </source>
</evidence>
<dbReference type="EC" id="2.7.11.1" evidence="1"/>
<keyword evidence="4" id="KW-0808">Transferase</keyword>
<feature type="coiled-coil region" evidence="20">
    <location>
        <begin position="1681"/>
        <end position="1708"/>
    </location>
</feature>
<evidence type="ECO:0000256" key="16">
    <source>
        <dbReference type="ARBA" id="ARBA00046654"/>
    </source>
</evidence>
<feature type="compositionally biased region" description="Low complexity" evidence="21">
    <location>
        <begin position="730"/>
        <end position="740"/>
    </location>
</feature>
<keyword evidence="10" id="KW-1015">Disulfide bond</keyword>
<dbReference type="Gene3D" id="3.30.200.20">
    <property type="entry name" value="Phosphorylase Kinase, domain 1"/>
    <property type="match status" value="1"/>
</dbReference>
<comment type="caution">
    <text evidence="23">The sequence shown here is derived from an EMBL/GenBank/DDBJ whole genome shotgun (WGS) entry which is preliminary data.</text>
</comment>
<dbReference type="PANTHER" id="PTHR11042:SF160">
    <property type="entry name" value="EUKARYOTIC TRANSLATION INITIATION FACTOR 2-ALPHA KINASE 1"/>
    <property type="match status" value="1"/>
</dbReference>
<evidence type="ECO:0000256" key="17">
    <source>
        <dbReference type="ARBA" id="ARBA00048659"/>
    </source>
</evidence>
<keyword evidence="5" id="KW-0677">Repeat</keyword>